<feature type="compositionally biased region" description="Polar residues" evidence="1">
    <location>
        <begin position="128"/>
        <end position="142"/>
    </location>
</feature>
<feature type="region of interest" description="Disordered" evidence="1">
    <location>
        <begin position="124"/>
        <end position="165"/>
    </location>
</feature>
<protein>
    <submittedName>
        <fullName evidence="2">Uncharacterized protein</fullName>
    </submittedName>
</protein>
<feature type="compositionally biased region" description="Basic and acidic residues" evidence="1">
    <location>
        <begin position="145"/>
        <end position="158"/>
    </location>
</feature>
<comment type="caution">
    <text evidence="2">The sequence shown here is derived from an EMBL/GenBank/DDBJ whole genome shotgun (WGS) entry which is preliminary data.</text>
</comment>
<reference evidence="2 3" key="1">
    <citation type="submission" date="2023-09" db="EMBL/GenBank/DDBJ databases">
        <title>Genomes of two closely related lineages of the louse Polyplax serrata with different host specificities.</title>
        <authorList>
            <person name="Martinu J."/>
            <person name="Tarabai H."/>
            <person name="Stefka J."/>
            <person name="Hypsa V."/>
        </authorList>
    </citation>
    <scope>NUCLEOTIDE SEQUENCE [LARGE SCALE GENOMIC DNA]</scope>
    <source>
        <strain evidence="2">98ZLc_SE</strain>
    </source>
</reference>
<proteinExistence type="predicted"/>
<name>A0ABR1AHC1_POLSC</name>
<evidence type="ECO:0000313" key="3">
    <source>
        <dbReference type="Proteomes" id="UP001359485"/>
    </source>
</evidence>
<dbReference type="Proteomes" id="UP001359485">
    <property type="component" value="Unassembled WGS sequence"/>
</dbReference>
<organism evidence="2 3">
    <name type="scientific">Polyplax serrata</name>
    <name type="common">Common mouse louse</name>
    <dbReference type="NCBI Taxonomy" id="468196"/>
    <lineage>
        <taxon>Eukaryota</taxon>
        <taxon>Metazoa</taxon>
        <taxon>Ecdysozoa</taxon>
        <taxon>Arthropoda</taxon>
        <taxon>Hexapoda</taxon>
        <taxon>Insecta</taxon>
        <taxon>Pterygota</taxon>
        <taxon>Neoptera</taxon>
        <taxon>Paraneoptera</taxon>
        <taxon>Psocodea</taxon>
        <taxon>Troctomorpha</taxon>
        <taxon>Phthiraptera</taxon>
        <taxon>Anoplura</taxon>
        <taxon>Polyplacidae</taxon>
        <taxon>Polyplax</taxon>
    </lineage>
</organism>
<evidence type="ECO:0000313" key="2">
    <source>
        <dbReference type="EMBL" id="KAK6619371.1"/>
    </source>
</evidence>
<accession>A0ABR1AHC1</accession>
<gene>
    <name evidence="2" type="ORF">RUM44_003753</name>
</gene>
<keyword evidence="3" id="KW-1185">Reference proteome</keyword>
<dbReference type="EMBL" id="JAWJWF010000049">
    <property type="protein sequence ID" value="KAK6619371.1"/>
    <property type="molecule type" value="Genomic_DNA"/>
</dbReference>
<evidence type="ECO:0000256" key="1">
    <source>
        <dbReference type="SAM" id="MobiDB-lite"/>
    </source>
</evidence>
<sequence>MVCGTMYYNPLRLTISVNDNDNDNDGRRSHNNDNLSPNGQYSKRITAILLEFLFDNKKATRRTMKKKKMRYALGCHITEANFIPLKPLNGGISWRRCSWLFLEGSSFPRFFALRVVSLKNLPDDEKQPTSFHQEPTKISSYGSGEIEKEKESRVEETGTLHAGAN</sequence>
<feature type="region of interest" description="Disordered" evidence="1">
    <location>
        <begin position="19"/>
        <end position="39"/>
    </location>
</feature>